<evidence type="ECO:0000259" key="3">
    <source>
        <dbReference type="PROSITE" id="PS50110"/>
    </source>
</evidence>
<dbReference type="PROSITE" id="PS50110">
    <property type="entry name" value="RESPONSE_REGULATORY"/>
    <property type="match status" value="1"/>
</dbReference>
<evidence type="ECO:0000256" key="2">
    <source>
        <dbReference type="PROSITE-ProRule" id="PRU00169"/>
    </source>
</evidence>
<evidence type="ECO:0000313" key="4">
    <source>
        <dbReference type="EMBL" id="OAE49235.1"/>
    </source>
</evidence>
<evidence type="ECO:0000256" key="1">
    <source>
        <dbReference type="ARBA" id="ARBA00022553"/>
    </source>
</evidence>
<gene>
    <name evidence="4" type="ORF">A7J57_01065</name>
</gene>
<dbReference type="RefSeq" id="WP_063947399.1">
    <property type="nucleotide sequence ID" value="NZ_LXPS01000003.1"/>
</dbReference>
<dbReference type="Gene3D" id="3.40.50.2300">
    <property type="match status" value="1"/>
</dbReference>
<dbReference type="EMBL" id="LXPS01000003">
    <property type="protein sequence ID" value="OAE49235.1"/>
    <property type="molecule type" value="Genomic_DNA"/>
</dbReference>
<keyword evidence="1 2" id="KW-0597">Phosphoprotein</keyword>
<comment type="caution">
    <text evidence="4">The sequence shown here is derived from an EMBL/GenBank/DDBJ whole genome shotgun (WGS) entry which is preliminary data.</text>
</comment>
<organism evidence="4 5">
    <name type="scientific">Agrobacterium tumefaciens</name>
    <dbReference type="NCBI Taxonomy" id="358"/>
    <lineage>
        <taxon>Bacteria</taxon>
        <taxon>Pseudomonadati</taxon>
        <taxon>Pseudomonadota</taxon>
        <taxon>Alphaproteobacteria</taxon>
        <taxon>Hyphomicrobiales</taxon>
        <taxon>Rhizobiaceae</taxon>
        <taxon>Rhizobium/Agrobacterium group</taxon>
        <taxon>Agrobacterium</taxon>
        <taxon>Agrobacterium tumefaciens complex</taxon>
    </lineage>
</organism>
<dbReference type="SMART" id="SM00448">
    <property type="entry name" value="REC"/>
    <property type="match status" value="1"/>
</dbReference>
<proteinExistence type="predicted"/>
<protein>
    <recommendedName>
        <fullName evidence="3">Response regulatory domain-containing protein</fullName>
    </recommendedName>
</protein>
<feature type="domain" description="Response regulatory" evidence="3">
    <location>
        <begin position="8"/>
        <end position="122"/>
    </location>
</feature>
<feature type="modified residue" description="4-aspartylphosphate" evidence="2">
    <location>
        <position position="57"/>
    </location>
</feature>
<dbReference type="SUPFAM" id="SSF52172">
    <property type="entry name" value="CheY-like"/>
    <property type="match status" value="1"/>
</dbReference>
<accession>A0A176XJ08</accession>
<sequence length="129" mass="14180">MADSQTAHIAIVEDDVHLRNSIKDFLDTAGYTSELFGSADLFLDSGRYRSFQCVLADVWMPGTSGIEMLRLLKSWKDCPPIMIMTSYSDNQMQATALKHGASGFLAKPIDTSLLLQLIHDAISSEAPRG</sequence>
<evidence type="ECO:0000313" key="5">
    <source>
        <dbReference type="Proteomes" id="UP000077098"/>
    </source>
</evidence>
<dbReference type="GO" id="GO:0000160">
    <property type="term" value="P:phosphorelay signal transduction system"/>
    <property type="evidence" value="ECO:0007669"/>
    <property type="project" value="InterPro"/>
</dbReference>
<dbReference type="AlphaFoldDB" id="A0A176XJ08"/>
<reference evidence="4 5" key="1">
    <citation type="submission" date="2016-05" db="EMBL/GenBank/DDBJ databases">
        <authorList>
            <person name="Lavstsen T."/>
            <person name="Jespersen J.S."/>
        </authorList>
    </citation>
    <scope>NUCLEOTIDE SEQUENCE [LARGE SCALE GENOMIC DNA]</scope>
    <source>
        <strain evidence="4 5">KCJ1736</strain>
    </source>
</reference>
<dbReference type="Pfam" id="PF00072">
    <property type="entry name" value="Response_reg"/>
    <property type="match status" value="1"/>
</dbReference>
<dbReference type="InterPro" id="IPR050595">
    <property type="entry name" value="Bact_response_regulator"/>
</dbReference>
<dbReference type="PANTHER" id="PTHR44591:SF25">
    <property type="entry name" value="CHEMOTAXIS TWO-COMPONENT RESPONSE REGULATOR"/>
    <property type="match status" value="1"/>
</dbReference>
<dbReference type="InterPro" id="IPR011006">
    <property type="entry name" value="CheY-like_superfamily"/>
</dbReference>
<dbReference type="InterPro" id="IPR001789">
    <property type="entry name" value="Sig_transdc_resp-reg_receiver"/>
</dbReference>
<dbReference type="Proteomes" id="UP000077098">
    <property type="component" value="Unassembled WGS sequence"/>
</dbReference>
<name>A0A176XJ08_AGRTU</name>
<dbReference type="PANTHER" id="PTHR44591">
    <property type="entry name" value="STRESS RESPONSE REGULATOR PROTEIN 1"/>
    <property type="match status" value="1"/>
</dbReference>